<keyword evidence="3" id="KW-1185">Reference proteome</keyword>
<organism evidence="1">
    <name type="scientific">Cladocopium goreaui</name>
    <dbReference type="NCBI Taxonomy" id="2562237"/>
    <lineage>
        <taxon>Eukaryota</taxon>
        <taxon>Sar</taxon>
        <taxon>Alveolata</taxon>
        <taxon>Dinophyceae</taxon>
        <taxon>Suessiales</taxon>
        <taxon>Symbiodiniaceae</taxon>
        <taxon>Cladocopium</taxon>
    </lineage>
</organism>
<proteinExistence type="predicted"/>
<evidence type="ECO:0000313" key="3">
    <source>
        <dbReference type="Proteomes" id="UP001152797"/>
    </source>
</evidence>
<evidence type="ECO:0000313" key="1">
    <source>
        <dbReference type="EMBL" id="CAI3990218.1"/>
    </source>
</evidence>
<gene>
    <name evidence="1" type="ORF">C1SCF055_LOCUS17225</name>
</gene>
<dbReference type="EMBL" id="CAMXCT030001447">
    <property type="protein sequence ID" value="CAL4777530.1"/>
    <property type="molecule type" value="Genomic_DNA"/>
</dbReference>
<reference evidence="1" key="1">
    <citation type="submission" date="2022-10" db="EMBL/GenBank/DDBJ databases">
        <authorList>
            <person name="Chen Y."/>
            <person name="Dougan E. K."/>
            <person name="Chan C."/>
            <person name="Rhodes N."/>
            <person name="Thang M."/>
        </authorList>
    </citation>
    <scope>NUCLEOTIDE SEQUENCE</scope>
</reference>
<name>A0A9P1CGE9_9DINO</name>
<dbReference type="EMBL" id="CAMXCT020001447">
    <property type="protein sequence ID" value="CAL1143593.1"/>
    <property type="molecule type" value="Genomic_DNA"/>
</dbReference>
<evidence type="ECO:0000313" key="2">
    <source>
        <dbReference type="EMBL" id="CAL4777530.1"/>
    </source>
</evidence>
<dbReference type="AlphaFoldDB" id="A0A9P1CGE9"/>
<comment type="caution">
    <text evidence="1">The sequence shown here is derived from an EMBL/GenBank/DDBJ whole genome shotgun (WGS) entry which is preliminary data.</text>
</comment>
<reference evidence="2 3" key="2">
    <citation type="submission" date="2024-05" db="EMBL/GenBank/DDBJ databases">
        <authorList>
            <person name="Chen Y."/>
            <person name="Shah S."/>
            <person name="Dougan E. K."/>
            <person name="Thang M."/>
            <person name="Chan C."/>
        </authorList>
    </citation>
    <scope>NUCLEOTIDE SEQUENCE [LARGE SCALE GENOMIC DNA]</scope>
</reference>
<dbReference type="Proteomes" id="UP001152797">
    <property type="component" value="Unassembled WGS sequence"/>
</dbReference>
<accession>A0A9P1CGE9</accession>
<dbReference type="EMBL" id="CAMXCT010001447">
    <property type="protein sequence ID" value="CAI3990218.1"/>
    <property type="molecule type" value="Genomic_DNA"/>
</dbReference>
<protein>
    <submittedName>
        <fullName evidence="1">Uncharacterized protein</fullName>
    </submittedName>
</protein>
<sequence length="79" mass="9106">MAVDFLAMEENLRWEGAEAEAHYRELMNFDEFNFWISEYFDPPAPAKNVLDALAILMGWSGDSKQIVTRITGQRHTEAL</sequence>